<keyword evidence="4 7" id="KW-0418">Kinase</keyword>
<evidence type="ECO:0000313" key="8">
    <source>
        <dbReference type="Proteomes" id="UP000204251"/>
    </source>
</evidence>
<dbReference type="PROSITE" id="PS50011">
    <property type="entry name" value="PROTEIN_KINASE_DOM"/>
    <property type="match status" value="1"/>
</dbReference>
<keyword evidence="3" id="KW-0547">Nucleotide-binding</keyword>
<dbReference type="SUPFAM" id="SSF56112">
    <property type="entry name" value="Protein kinase-like (PK-like)"/>
    <property type="match status" value="1"/>
</dbReference>
<dbReference type="InterPro" id="IPR011009">
    <property type="entry name" value="Kinase-like_dom_sf"/>
</dbReference>
<evidence type="ECO:0000256" key="3">
    <source>
        <dbReference type="ARBA" id="ARBA00022741"/>
    </source>
</evidence>
<organism evidence="7 8">
    <name type="scientific">Agrotis ipsilon multiple nucleopolyhedrovirus</name>
    <dbReference type="NCBI Taxonomy" id="208013"/>
    <lineage>
        <taxon>Viruses</taxon>
        <taxon>Viruses incertae sedis</taxon>
        <taxon>Naldaviricetes</taxon>
        <taxon>Lefavirales</taxon>
        <taxon>Baculoviridae</taxon>
        <taxon>Alphabaculovirus</taxon>
        <taxon>Alphabaculovirus agipsilonis</taxon>
    </lineage>
</organism>
<keyword evidence="1" id="KW-0723">Serine/threonine-protein kinase</keyword>
<dbReference type="KEGG" id="vg:6965772"/>
<dbReference type="Proteomes" id="UP000204251">
    <property type="component" value="Segment"/>
</dbReference>
<dbReference type="Gene3D" id="1.10.510.10">
    <property type="entry name" value="Transferase(Phosphotransferase) domain 1"/>
    <property type="match status" value="1"/>
</dbReference>
<dbReference type="SMART" id="SM00220">
    <property type="entry name" value="S_TKc"/>
    <property type="match status" value="1"/>
</dbReference>
<evidence type="ECO:0000256" key="5">
    <source>
        <dbReference type="ARBA" id="ARBA00022840"/>
    </source>
</evidence>
<keyword evidence="8" id="KW-1185">Reference proteome</keyword>
<protein>
    <submittedName>
        <fullName evidence="7">Protein kinase-1</fullName>
    </submittedName>
</protein>
<evidence type="ECO:0000313" key="7">
    <source>
        <dbReference type="EMBL" id="ACI28705.1"/>
    </source>
</evidence>
<dbReference type="RefSeq" id="YP_002268033.1">
    <property type="nucleotide sequence ID" value="NC_011345.1"/>
</dbReference>
<dbReference type="Gene3D" id="3.30.200.20">
    <property type="entry name" value="Phosphorylase Kinase, domain 1"/>
    <property type="match status" value="1"/>
</dbReference>
<evidence type="ECO:0000256" key="1">
    <source>
        <dbReference type="ARBA" id="ARBA00022527"/>
    </source>
</evidence>
<dbReference type="PANTHER" id="PTHR24351">
    <property type="entry name" value="RIBOSOMAL PROTEIN S6 KINASE"/>
    <property type="match status" value="1"/>
</dbReference>
<keyword evidence="2" id="KW-0808">Transferase</keyword>
<dbReference type="GeneID" id="6965772"/>
<sequence length="273" mass="32086">MAKSGPPTTMDSALQEINDFYSEIIPECEHKLINGKYGQVSVWKHAPTQKLFLKKQIKLKHYNEVEPMIHALMKNNRYFINLYYSVTTLKSHVLIMDFIKGGDLFDLLKSEHSLTTQETVLIVRQLCEGLYALHKHHYIHNDIKLENVMYNRYKQIYIADYGLCKVVGQESCYDGTVDYFSPEKIIGRDYNYHFDWWAVGILTHELLTGTHPYKYDPDETLGVDKLEERQQKKLVFKSNVSANAKSFIESLLKYNINYRMYKYSDIIKHSFLT</sequence>
<dbReference type="InterPro" id="IPR000719">
    <property type="entry name" value="Prot_kinase_dom"/>
</dbReference>
<proteinExistence type="predicted"/>
<name>B6D5R7_9ABAC</name>
<dbReference type="GO" id="GO:0004674">
    <property type="term" value="F:protein serine/threonine kinase activity"/>
    <property type="evidence" value="ECO:0007669"/>
    <property type="project" value="UniProtKB-KW"/>
</dbReference>
<dbReference type="EMBL" id="EU839994">
    <property type="protein sequence ID" value="ACI28705.1"/>
    <property type="molecule type" value="Genomic_DNA"/>
</dbReference>
<keyword evidence="5" id="KW-0067">ATP-binding</keyword>
<feature type="domain" description="Protein kinase" evidence="6">
    <location>
        <begin position="26"/>
        <end position="272"/>
    </location>
</feature>
<dbReference type="InterPro" id="IPR008271">
    <property type="entry name" value="Ser/Thr_kinase_AS"/>
</dbReference>
<reference evidence="7 8" key="1">
    <citation type="submission" date="2008-06" db="EMBL/GenBank/DDBJ databases">
        <title>Complete nucleotide sequence analysis of the Agrotis ipsilon multiple nucleopolyhedrovirus.</title>
        <authorList>
            <person name="Harrison R.L."/>
        </authorList>
    </citation>
    <scope>NUCLEOTIDE SEQUENCE [LARGE SCALE GENOMIC DNA]</scope>
    <source>
        <strain evidence="7 8">Illinois</strain>
    </source>
</reference>
<evidence type="ECO:0000256" key="4">
    <source>
        <dbReference type="ARBA" id="ARBA00022777"/>
    </source>
</evidence>
<dbReference type="Pfam" id="PF00069">
    <property type="entry name" value="Pkinase"/>
    <property type="match status" value="1"/>
</dbReference>
<evidence type="ECO:0000259" key="6">
    <source>
        <dbReference type="PROSITE" id="PS50011"/>
    </source>
</evidence>
<evidence type="ECO:0000256" key="2">
    <source>
        <dbReference type="ARBA" id="ARBA00022679"/>
    </source>
</evidence>
<accession>B6D5R7</accession>
<dbReference type="GO" id="GO:0005524">
    <property type="term" value="F:ATP binding"/>
    <property type="evidence" value="ECO:0007669"/>
    <property type="project" value="UniProtKB-KW"/>
</dbReference>
<dbReference type="PROSITE" id="PS00108">
    <property type="entry name" value="PROTEIN_KINASE_ST"/>
    <property type="match status" value="1"/>
</dbReference>
<dbReference type="OrthoDB" id="8955at10239"/>